<dbReference type="Gene3D" id="2.70.70.10">
    <property type="entry name" value="Glucose Permease (Domain IIA)"/>
    <property type="match status" value="1"/>
</dbReference>
<evidence type="ECO:0000313" key="4">
    <source>
        <dbReference type="EMBL" id="KAB3529031.1"/>
    </source>
</evidence>
<feature type="domain" description="M23ase beta-sheet core" evidence="3">
    <location>
        <begin position="215"/>
        <end position="309"/>
    </location>
</feature>
<keyword evidence="2" id="KW-0472">Membrane</keyword>
<dbReference type="Proteomes" id="UP000465601">
    <property type="component" value="Unassembled WGS sequence"/>
</dbReference>
<reference evidence="4 5" key="1">
    <citation type="submission" date="2019-10" db="EMBL/GenBank/DDBJ databases">
        <title>Alkaliphilus serpentinus sp. nov. and Alkaliphilus pronyensis sp. nov., two novel anaerobic alkaliphilic species isolated from the serpentinized-hosted hydrothermal field of the Prony Bay (New Caledonia).</title>
        <authorList>
            <person name="Postec A."/>
        </authorList>
    </citation>
    <scope>NUCLEOTIDE SEQUENCE [LARGE SCALE GENOMIC DNA]</scope>
    <source>
        <strain evidence="4 5">LacT</strain>
    </source>
</reference>
<dbReference type="InterPro" id="IPR050570">
    <property type="entry name" value="Cell_wall_metabolism_enzyme"/>
</dbReference>
<keyword evidence="2" id="KW-1133">Transmembrane helix</keyword>
<keyword evidence="5" id="KW-1185">Reference proteome</keyword>
<dbReference type="InterPro" id="IPR016047">
    <property type="entry name" value="M23ase_b-sheet_dom"/>
</dbReference>
<comment type="caution">
    <text evidence="4">The sequence shown here is derived from an EMBL/GenBank/DDBJ whole genome shotgun (WGS) entry which is preliminary data.</text>
</comment>
<evidence type="ECO:0000256" key="2">
    <source>
        <dbReference type="SAM" id="Phobius"/>
    </source>
</evidence>
<dbReference type="RefSeq" id="WP_151866268.1">
    <property type="nucleotide sequence ID" value="NZ_WBZB01000037.1"/>
</dbReference>
<feature type="transmembrane region" description="Helical" evidence="2">
    <location>
        <begin position="34"/>
        <end position="55"/>
    </location>
</feature>
<organism evidence="4 5">
    <name type="scientific">Alkaliphilus serpentinus</name>
    <dbReference type="NCBI Taxonomy" id="1482731"/>
    <lineage>
        <taxon>Bacteria</taxon>
        <taxon>Bacillati</taxon>
        <taxon>Bacillota</taxon>
        <taxon>Clostridia</taxon>
        <taxon>Peptostreptococcales</taxon>
        <taxon>Natronincolaceae</taxon>
        <taxon>Alkaliphilus</taxon>
    </lineage>
</organism>
<dbReference type="GO" id="GO:0004222">
    <property type="term" value="F:metalloendopeptidase activity"/>
    <property type="evidence" value="ECO:0007669"/>
    <property type="project" value="TreeGrafter"/>
</dbReference>
<dbReference type="PANTHER" id="PTHR21666:SF286">
    <property type="entry name" value="LIPOPROTEIN NLPD"/>
    <property type="match status" value="1"/>
</dbReference>
<dbReference type="CDD" id="cd12797">
    <property type="entry name" value="M23_peptidase"/>
    <property type="match status" value="1"/>
</dbReference>
<evidence type="ECO:0000313" key="5">
    <source>
        <dbReference type="Proteomes" id="UP000465601"/>
    </source>
</evidence>
<name>A0A833M943_9FIRM</name>
<evidence type="ECO:0000256" key="1">
    <source>
        <dbReference type="SAM" id="Coils"/>
    </source>
</evidence>
<feature type="coiled-coil region" evidence="1">
    <location>
        <begin position="65"/>
        <end position="99"/>
    </location>
</feature>
<accession>A0A833M943</accession>
<keyword evidence="2" id="KW-0812">Transmembrane</keyword>
<dbReference type="EMBL" id="WBZB01000037">
    <property type="protein sequence ID" value="KAB3529031.1"/>
    <property type="molecule type" value="Genomic_DNA"/>
</dbReference>
<dbReference type="PANTHER" id="PTHR21666">
    <property type="entry name" value="PEPTIDASE-RELATED"/>
    <property type="match status" value="1"/>
</dbReference>
<sequence>MNKFRHIVGKEKKLLSITVIPSESKNIIQFNLPYWLPIFSIILILSLTAGTIFYYRNFNETNQQLTLANNTILNLKMENNNQENEIHFLKNRTAEIESNLVELYDLQSRVYNLVGLEAEASEATDSSKDNEGTESFILASRSATRDPIFNTSNDDENIILDDLIEKQKKNMQKLIVDVEEQLKYIDSLPNLVPTKGKISSGYGYRISPINRRREFHSGVDIANKTNTEILAAGSGIVTFAGYNGAYGRMVIISHGYGYTSVYAHNSSILVKVGDKVIKGDTIAKMGSTGRSTGPHLHFEIRENGVTLNPVTLLEDL</sequence>
<protein>
    <submittedName>
        <fullName evidence="4">M23 family metallopeptidase</fullName>
    </submittedName>
</protein>
<dbReference type="AlphaFoldDB" id="A0A833M943"/>
<dbReference type="FunFam" id="2.70.70.10:FF:000006">
    <property type="entry name" value="M23 family peptidase"/>
    <property type="match status" value="1"/>
</dbReference>
<dbReference type="OrthoDB" id="9809488at2"/>
<dbReference type="Pfam" id="PF01551">
    <property type="entry name" value="Peptidase_M23"/>
    <property type="match status" value="1"/>
</dbReference>
<gene>
    <name evidence="4" type="ORF">F8153_10265</name>
</gene>
<dbReference type="InterPro" id="IPR011055">
    <property type="entry name" value="Dup_hybrid_motif"/>
</dbReference>
<evidence type="ECO:0000259" key="3">
    <source>
        <dbReference type="Pfam" id="PF01551"/>
    </source>
</evidence>
<dbReference type="SUPFAM" id="SSF51261">
    <property type="entry name" value="Duplicated hybrid motif"/>
    <property type="match status" value="1"/>
</dbReference>
<proteinExistence type="predicted"/>
<keyword evidence="1" id="KW-0175">Coiled coil</keyword>